<evidence type="ECO:0000313" key="2">
    <source>
        <dbReference type="EMBL" id="CAE1157234.1"/>
    </source>
</evidence>
<keyword evidence="1" id="KW-1133">Transmembrane helix</keyword>
<feature type="transmembrane region" description="Helical" evidence="1">
    <location>
        <begin position="317"/>
        <end position="336"/>
    </location>
</feature>
<feature type="transmembrane region" description="Helical" evidence="1">
    <location>
        <begin position="208"/>
        <end position="230"/>
    </location>
</feature>
<accession>A0A812AVF6</accession>
<dbReference type="AlphaFoldDB" id="A0A812AVF6"/>
<feature type="transmembrane region" description="Helical" evidence="1">
    <location>
        <begin position="237"/>
        <end position="257"/>
    </location>
</feature>
<gene>
    <name evidence="2" type="ORF">SPHA_5080</name>
</gene>
<comment type="caution">
    <text evidence="2">The sequence shown here is derived from an EMBL/GenBank/DDBJ whole genome shotgun (WGS) entry which is preliminary data.</text>
</comment>
<name>A0A812AVF6_ACAPH</name>
<keyword evidence="3" id="KW-1185">Reference proteome</keyword>
<feature type="transmembrane region" description="Helical" evidence="1">
    <location>
        <begin position="263"/>
        <end position="284"/>
    </location>
</feature>
<keyword evidence="1" id="KW-0812">Transmembrane</keyword>
<evidence type="ECO:0000256" key="1">
    <source>
        <dbReference type="SAM" id="Phobius"/>
    </source>
</evidence>
<keyword evidence="1" id="KW-0472">Membrane</keyword>
<feature type="transmembrane region" description="Helical" evidence="1">
    <location>
        <begin position="367"/>
        <end position="387"/>
    </location>
</feature>
<proteinExistence type="predicted"/>
<feature type="transmembrane region" description="Helical" evidence="1">
    <location>
        <begin position="343"/>
        <end position="361"/>
    </location>
</feature>
<reference evidence="2" key="1">
    <citation type="submission" date="2021-01" db="EMBL/GenBank/DDBJ databases">
        <authorList>
            <person name="Li R."/>
            <person name="Bekaert M."/>
        </authorList>
    </citation>
    <scope>NUCLEOTIDE SEQUENCE</scope>
    <source>
        <strain evidence="2">Farmed</strain>
    </source>
</reference>
<dbReference type="EMBL" id="CAHIKZ030000169">
    <property type="protein sequence ID" value="CAE1157234.1"/>
    <property type="molecule type" value="Genomic_DNA"/>
</dbReference>
<feature type="transmembrane region" description="Helical" evidence="1">
    <location>
        <begin position="291"/>
        <end position="311"/>
    </location>
</feature>
<dbReference type="Proteomes" id="UP000597762">
    <property type="component" value="Unassembled WGS sequence"/>
</dbReference>
<evidence type="ECO:0000313" key="3">
    <source>
        <dbReference type="Proteomes" id="UP000597762"/>
    </source>
</evidence>
<organism evidence="2 3">
    <name type="scientific">Acanthosepion pharaonis</name>
    <name type="common">Pharaoh cuttlefish</name>
    <name type="synonym">Sepia pharaonis</name>
    <dbReference type="NCBI Taxonomy" id="158019"/>
    <lineage>
        <taxon>Eukaryota</taxon>
        <taxon>Metazoa</taxon>
        <taxon>Spiralia</taxon>
        <taxon>Lophotrochozoa</taxon>
        <taxon>Mollusca</taxon>
        <taxon>Cephalopoda</taxon>
        <taxon>Coleoidea</taxon>
        <taxon>Decapodiformes</taxon>
        <taxon>Sepiida</taxon>
        <taxon>Sepiina</taxon>
        <taxon>Sepiidae</taxon>
        <taxon>Acanthosepion</taxon>
    </lineage>
</organism>
<sequence length="388" mass="44760">MLCENDSMSMKLYIPFAGAHITSEASLSDEHRILFDIDSNRCIFVQRFRLLSRPNMFSRRARSAHIDSPHPKGCSVNCVEDLPCLCNRFMFFSLSPSLPISYLALFSPLSFFNDDPFEDAAVACGTTTAEGKATTSATDPSNRCHSKRRRRQLWHCLAGQKDTPFAIQQNVHKTLPLCCRPGRPSIWTNRVGRGFSLNSSQSRCCSPYFLFFDSSFLTLSLSLFSYSFFLCLSTSSLLSSLLSSFTILPLIFLFELFSFIRNFFLPCILSCFIPFVFFMQFIFIAKTIISFPLSLFFALFLSFQSIFYNLFFHSIILFHYFILCLFLSFFLTFPFIFSLSLSFFLSFFLSNRFFLIYFFSLNNPLSLFLSLFPSLFVCFFLSFQSIFS</sequence>
<protein>
    <submittedName>
        <fullName evidence="2">Uncharacterized protein</fullName>
    </submittedName>
</protein>